<dbReference type="InterPro" id="IPR050324">
    <property type="entry name" value="CDP-alcohol_PTase-I"/>
</dbReference>
<dbReference type="Pfam" id="PF13242">
    <property type="entry name" value="Hydrolase_like"/>
    <property type="match status" value="1"/>
</dbReference>
<dbReference type="KEGG" id="mng:MNEG_1458"/>
<dbReference type="Gene3D" id="3.40.50.1000">
    <property type="entry name" value="HAD superfamily/HAD-like"/>
    <property type="match status" value="2"/>
</dbReference>
<accession>A0A0D2LJ71</accession>
<name>A0A0D2LJ71_9CHLO</name>
<dbReference type="InterPro" id="IPR023214">
    <property type="entry name" value="HAD_sf"/>
</dbReference>
<dbReference type="OrthoDB" id="509472at2759"/>
<dbReference type="GO" id="GO:0005739">
    <property type="term" value="C:mitochondrion"/>
    <property type="evidence" value="ECO:0007669"/>
    <property type="project" value="TreeGrafter"/>
</dbReference>
<dbReference type="GO" id="GO:0046474">
    <property type="term" value="P:glycerophospholipid biosynthetic process"/>
    <property type="evidence" value="ECO:0007669"/>
    <property type="project" value="TreeGrafter"/>
</dbReference>
<dbReference type="PANTHER" id="PTHR14269:SF4">
    <property type="entry name" value="CAT EYE SYNDROME CRITICAL REGION PROTEIN 5"/>
    <property type="match status" value="1"/>
</dbReference>
<dbReference type="AlphaFoldDB" id="A0A0D2LJ71"/>
<organism evidence="1 2">
    <name type="scientific">Monoraphidium neglectum</name>
    <dbReference type="NCBI Taxonomy" id="145388"/>
    <lineage>
        <taxon>Eukaryota</taxon>
        <taxon>Viridiplantae</taxon>
        <taxon>Chlorophyta</taxon>
        <taxon>core chlorophytes</taxon>
        <taxon>Chlorophyceae</taxon>
        <taxon>CS clade</taxon>
        <taxon>Sphaeropleales</taxon>
        <taxon>Selenastraceae</taxon>
        <taxon>Monoraphidium</taxon>
    </lineage>
</organism>
<dbReference type="Pfam" id="PF13344">
    <property type="entry name" value="Hydrolase_6"/>
    <property type="match status" value="1"/>
</dbReference>
<dbReference type="SUPFAM" id="SSF56784">
    <property type="entry name" value="HAD-like"/>
    <property type="match status" value="1"/>
</dbReference>
<dbReference type="PANTHER" id="PTHR14269">
    <property type="entry name" value="CDP-DIACYLGLYCEROL--GLYCEROL-3-PHOSPHATE 3-PHOSPHATIDYLTRANSFERASE-RELATED"/>
    <property type="match status" value="1"/>
</dbReference>
<dbReference type="RefSeq" id="XP_013905513.1">
    <property type="nucleotide sequence ID" value="XM_014050059.1"/>
</dbReference>
<gene>
    <name evidence="1" type="ORF">MNEG_1458</name>
</gene>
<dbReference type="InterPro" id="IPR006357">
    <property type="entry name" value="HAD-SF_hydro_IIA"/>
</dbReference>
<reference evidence="1 2" key="1">
    <citation type="journal article" date="2013" name="BMC Genomics">
        <title>Reconstruction of the lipid metabolism for the microalga Monoraphidium neglectum from its genome sequence reveals characteristics suitable for biofuel production.</title>
        <authorList>
            <person name="Bogen C."/>
            <person name="Al-Dilaimi A."/>
            <person name="Albersmeier A."/>
            <person name="Wichmann J."/>
            <person name="Grundmann M."/>
            <person name="Rupp O."/>
            <person name="Lauersen K.J."/>
            <person name="Blifernez-Klassen O."/>
            <person name="Kalinowski J."/>
            <person name="Goesmann A."/>
            <person name="Mussgnug J.H."/>
            <person name="Kruse O."/>
        </authorList>
    </citation>
    <scope>NUCLEOTIDE SEQUENCE [LARGE SCALE GENOMIC DNA]</scope>
    <source>
        <strain evidence="1 2">SAG 48.87</strain>
    </source>
</reference>
<dbReference type="Proteomes" id="UP000054498">
    <property type="component" value="Unassembled WGS sequence"/>
</dbReference>
<dbReference type="InterPro" id="IPR006353">
    <property type="entry name" value="HAD-SF_hydro_IIA_CECR5"/>
</dbReference>
<dbReference type="InterPro" id="IPR036412">
    <property type="entry name" value="HAD-like_sf"/>
</dbReference>
<proteinExistence type="predicted"/>
<evidence type="ECO:0000313" key="2">
    <source>
        <dbReference type="Proteomes" id="UP000054498"/>
    </source>
</evidence>
<dbReference type="NCBIfam" id="TIGR01456">
    <property type="entry name" value="CECR5"/>
    <property type="match status" value="1"/>
</dbReference>
<keyword evidence="2" id="KW-1185">Reference proteome</keyword>
<evidence type="ECO:0000313" key="1">
    <source>
        <dbReference type="EMBL" id="KIZ06494.1"/>
    </source>
</evidence>
<dbReference type="EMBL" id="KK100365">
    <property type="protein sequence ID" value="KIZ06494.1"/>
    <property type="molecule type" value="Genomic_DNA"/>
</dbReference>
<sequence>MRAESAAASSAAAFSTLRSAPGGGAPVPPLSANPTKPAAFVFDIDGVLVRGPAVLPAARTAMQMLLSGGAWRAPVCFLTNGGGVSEARKAEELTSWLGVEVGEDQVILSHSPFRQLAPRLGDVPVLVAGRRDVVAVARSYGFSKVLTTYHLAEAFGRAATPFGAAPLTDAPKGATRSGGPCPVRDLGWGSEAAPIRAVLVFNDPAGDAWYQDLQLLHDVITSHGVPLRPHPAPETAAALLNRAPPGSRPVEVFFSNPDLLWANDHPRPRFGQGAFAAALDALHRQTTGGPISGARWFGKPNREPYRLAERLLLAQAVRLGLAPPSVAEDAAAAASGGNGGGGAAARFSAIYAVGDNPAADVRGANTAGPPWVSVLVRTGVFEGREANSATDPAHIVVDDVAAAVEAARHRERLARWHSMR</sequence>
<dbReference type="GeneID" id="25732156"/>
<dbReference type="NCBIfam" id="TIGR01460">
    <property type="entry name" value="HAD-SF-IIA"/>
    <property type="match status" value="1"/>
</dbReference>
<protein>
    <submittedName>
        <fullName evidence="1">Uncharacterized protein</fullName>
    </submittedName>
</protein>
<dbReference type="STRING" id="145388.A0A0D2LJ71"/>